<gene>
    <name evidence="1" type="ORF">V2W30_41160</name>
</gene>
<geneLocation type="plasmid" evidence="1 2">
    <name>p1</name>
</geneLocation>
<keyword evidence="2" id="KW-1185">Reference proteome</keyword>
<protein>
    <submittedName>
        <fullName evidence="1">Uncharacterized protein</fullName>
    </submittedName>
</protein>
<evidence type="ECO:0000313" key="2">
    <source>
        <dbReference type="Proteomes" id="UP001432251"/>
    </source>
</evidence>
<organism evidence="1 2">
    <name type="scientific">Streptomyces citrinus</name>
    <dbReference type="NCBI Taxonomy" id="3118173"/>
    <lineage>
        <taxon>Bacteria</taxon>
        <taxon>Bacillati</taxon>
        <taxon>Actinomycetota</taxon>
        <taxon>Actinomycetes</taxon>
        <taxon>Kitasatosporales</taxon>
        <taxon>Streptomycetaceae</taxon>
        <taxon>Streptomyces</taxon>
    </lineage>
</organism>
<reference evidence="1" key="1">
    <citation type="journal article" date="2025" name="Int. J. Syst. Evol. Microbiol.">
        <title>Streptomyces citrinus sp. nov., with yellow diffusible pigment.</title>
        <authorList>
            <person name="He Y."/>
            <person name="Yang E."/>
            <person name="Xu J."/>
            <person name="Sun Y."/>
            <person name="Sun L."/>
        </authorList>
    </citation>
    <scope>NUCLEOTIDE SEQUENCE</scope>
    <source>
        <strain evidence="1">Q6</strain>
    </source>
</reference>
<sequence length="143" mass="14783">MNQRFVDLRRQLGSLSLLFAVIALLITAIVFVICAPGVPAAWWPQTGGAFAASPTSPSARAAEAVTAPQGAAPGQTEDSARPAAPSDSSVCDTIVGPAHAYCLRGQEASASAQGITLARSWPVGALALGLGTLYVLSRRRRRL</sequence>
<evidence type="ECO:0000313" key="1">
    <source>
        <dbReference type="EMBL" id="WWQ69575.1"/>
    </source>
</evidence>
<keyword evidence="1" id="KW-0614">Plasmid</keyword>
<dbReference type="EMBL" id="CP146023">
    <property type="protein sequence ID" value="WWQ69575.1"/>
    <property type="molecule type" value="Genomic_DNA"/>
</dbReference>
<dbReference type="Proteomes" id="UP001432251">
    <property type="component" value="Plasmid p1"/>
</dbReference>
<accession>A0ACD5AQS8</accession>
<proteinExistence type="predicted"/>
<name>A0ACD5AQS8_9ACTN</name>